<dbReference type="Proteomes" id="UP000183810">
    <property type="component" value="Chromosome"/>
</dbReference>
<evidence type="ECO:0000313" key="2">
    <source>
        <dbReference type="Proteomes" id="UP000183810"/>
    </source>
</evidence>
<dbReference type="OrthoDB" id="4557260at2"/>
<protein>
    <recommendedName>
        <fullName evidence="3">ESX-1 secretion-associated protein</fullName>
    </recommendedName>
</protein>
<evidence type="ECO:0008006" key="3">
    <source>
        <dbReference type="Google" id="ProtNLM"/>
    </source>
</evidence>
<gene>
    <name evidence="1" type="ORF">BOX37_28160</name>
</gene>
<dbReference type="KEGG" id="nsl:BOX37_28160"/>
<evidence type="ECO:0000313" key="1">
    <source>
        <dbReference type="EMBL" id="APE37162.1"/>
    </source>
</evidence>
<reference evidence="1" key="1">
    <citation type="submission" date="2016-11" db="EMBL/GenBank/DDBJ databases">
        <authorList>
            <person name="Jaros S."/>
            <person name="Januszkiewicz K."/>
            <person name="Wedrychowicz H."/>
        </authorList>
    </citation>
    <scope>NUCLEOTIDE SEQUENCE [LARGE SCALE GENOMIC DNA]</scope>
    <source>
        <strain evidence="1">Y48</strain>
    </source>
</reference>
<name>A0A1J0VYS6_9NOCA</name>
<accession>A0A1J0VYS6</accession>
<dbReference type="AlphaFoldDB" id="A0A1J0VYS6"/>
<proteinExistence type="predicted"/>
<keyword evidence="2" id="KW-1185">Reference proteome</keyword>
<organism evidence="1 2">
    <name type="scientific">Nocardia mangyaensis</name>
    <dbReference type="NCBI Taxonomy" id="2213200"/>
    <lineage>
        <taxon>Bacteria</taxon>
        <taxon>Bacillati</taxon>
        <taxon>Actinomycetota</taxon>
        <taxon>Actinomycetes</taxon>
        <taxon>Mycobacteriales</taxon>
        <taxon>Nocardiaceae</taxon>
        <taxon>Nocardia</taxon>
    </lineage>
</organism>
<dbReference type="EMBL" id="CP018082">
    <property type="protein sequence ID" value="APE37162.1"/>
    <property type="molecule type" value="Genomic_DNA"/>
</dbReference>
<dbReference type="RefSeq" id="WP_071930332.1">
    <property type="nucleotide sequence ID" value="NZ_CP018082.1"/>
</dbReference>
<sequence length="102" mass="10549">MTLDFDPATARQFATTTGTYVAAEVAHATNTTTAAVDAVPGLGLIGADFRALLITAMTNHANHLDGCAHTVTDQADHVATYRAQISGLDQHIGDGLDVIGQS</sequence>